<proteinExistence type="predicted"/>
<dbReference type="InterPro" id="IPR036291">
    <property type="entry name" value="NAD(P)-bd_dom_sf"/>
</dbReference>
<keyword evidence="5" id="KW-1185">Reference proteome</keyword>
<comment type="caution">
    <text evidence="4">The sequence shown here is derived from an EMBL/GenBank/DDBJ whole genome shotgun (WGS) entry which is preliminary data.</text>
</comment>
<dbReference type="Pfam" id="PF02826">
    <property type="entry name" value="2-Hacid_dh_C"/>
    <property type="match status" value="1"/>
</dbReference>
<dbReference type="EMBL" id="JACKTY010000037">
    <property type="protein sequence ID" value="MCV7228861.1"/>
    <property type="molecule type" value="Genomic_DNA"/>
</dbReference>
<dbReference type="InterPro" id="IPR006140">
    <property type="entry name" value="D-isomer_DH_NAD-bd"/>
</dbReference>
<dbReference type="Proteomes" id="UP001526201">
    <property type="component" value="Unassembled WGS sequence"/>
</dbReference>
<evidence type="ECO:0000259" key="3">
    <source>
        <dbReference type="Pfam" id="PF02826"/>
    </source>
</evidence>
<dbReference type="InterPro" id="IPR029753">
    <property type="entry name" value="D-isomer_DH_CS"/>
</dbReference>
<evidence type="ECO:0000256" key="1">
    <source>
        <dbReference type="ARBA" id="ARBA00023002"/>
    </source>
</evidence>
<feature type="domain" description="D-isomer specific 2-hydroxyacid dehydrogenase NAD-binding" evidence="3">
    <location>
        <begin position="105"/>
        <end position="271"/>
    </location>
</feature>
<reference evidence="4 5" key="1">
    <citation type="journal article" date="2022" name="BMC Genomics">
        <title>Comparative genome analysis of mycobacteria focusing on tRNA and non-coding RNA.</title>
        <authorList>
            <person name="Behra P.R.K."/>
            <person name="Pettersson B.M.F."/>
            <person name="Ramesh M."/>
            <person name="Das S."/>
            <person name="Dasgupta S."/>
            <person name="Kirsebom L.A."/>
        </authorList>
    </citation>
    <scope>NUCLEOTIDE SEQUENCE [LARGE SCALE GENOMIC DNA]</scope>
    <source>
        <strain evidence="4 5">DSM 44078</strain>
    </source>
</reference>
<dbReference type="PANTHER" id="PTHR43333:SF1">
    <property type="entry name" value="D-ISOMER SPECIFIC 2-HYDROXYACID DEHYDROGENASE NAD-BINDING DOMAIN-CONTAINING PROTEIN"/>
    <property type="match status" value="1"/>
</dbReference>
<keyword evidence="2" id="KW-0520">NAD</keyword>
<dbReference type="PROSITE" id="PS00671">
    <property type="entry name" value="D_2_HYDROXYACID_DH_3"/>
    <property type="match status" value="1"/>
</dbReference>
<evidence type="ECO:0000313" key="4">
    <source>
        <dbReference type="EMBL" id="MCV7228861.1"/>
    </source>
</evidence>
<evidence type="ECO:0000256" key="2">
    <source>
        <dbReference type="ARBA" id="ARBA00023027"/>
    </source>
</evidence>
<accession>A0ABT3CH72</accession>
<dbReference type="SUPFAM" id="SSF51735">
    <property type="entry name" value="NAD(P)-binding Rossmann-fold domains"/>
    <property type="match status" value="1"/>
</dbReference>
<protein>
    <submittedName>
        <fullName evidence="4">2-hydroxyacid dehydrogenase</fullName>
    </submittedName>
</protein>
<name>A0ABT3CH72_9MYCO</name>
<dbReference type="RefSeq" id="WP_264070045.1">
    <property type="nucleotide sequence ID" value="NZ_JACKTY010000037.1"/>
</dbReference>
<dbReference type="PANTHER" id="PTHR43333">
    <property type="entry name" value="2-HACID_DH_C DOMAIN-CONTAINING PROTEIN"/>
    <property type="match status" value="1"/>
</dbReference>
<dbReference type="Gene3D" id="3.40.50.720">
    <property type="entry name" value="NAD(P)-binding Rossmann-like Domain"/>
    <property type="match status" value="2"/>
</dbReference>
<evidence type="ECO:0000313" key="5">
    <source>
        <dbReference type="Proteomes" id="UP001526201"/>
    </source>
</evidence>
<gene>
    <name evidence="4" type="ORF">H7J73_22855</name>
</gene>
<dbReference type="CDD" id="cd12166">
    <property type="entry name" value="2-Hacid_dh_7"/>
    <property type="match status" value="1"/>
</dbReference>
<keyword evidence="1" id="KW-0560">Oxidoreductase</keyword>
<organism evidence="4 5">
    <name type="scientific">Mycolicibacterium komossense</name>
    <dbReference type="NCBI Taxonomy" id="1779"/>
    <lineage>
        <taxon>Bacteria</taxon>
        <taxon>Bacillati</taxon>
        <taxon>Actinomycetota</taxon>
        <taxon>Actinomycetes</taxon>
        <taxon>Mycobacteriales</taxon>
        <taxon>Mycobacteriaceae</taxon>
        <taxon>Mycolicibacterium</taxon>
    </lineage>
</organism>
<sequence>MAHPLKVLVPDDLGVKALSSTPGIEAIRYVPGDPFPPEHLDATVVVVDYDHAKETGARFAELPGLRLLQTLNAGFDQWLPHLPAGVLLSNGRGAHGGSSAEWVVAALLAIYRDLPFFAQRQADGVWDPRETETLLGKRIVVLGAGDLAVNLAARLAPFEAEVTLAGRTARPGVVALTEVDTLLPEADAVVALLPNTETTRHIVDADFLARLRDGAIVVNAGRGALVDTDALLAELVAGRLRAALDVTDPEPLPAGHPLWSAPGLLLTPHIAGDTSGAWRRAYAVALHQIETFADGGTPPNLVAGPGA</sequence>
<dbReference type="SUPFAM" id="SSF52283">
    <property type="entry name" value="Formate/glycerate dehydrogenase catalytic domain-like"/>
    <property type="match status" value="1"/>
</dbReference>